<dbReference type="SMART" id="SM00054">
    <property type="entry name" value="EFh"/>
    <property type="match status" value="3"/>
</dbReference>
<dbReference type="Pfam" id="PF13499">
    <property type="entry name" value="EF-hand_7"/>
    <property type="match status" value="1"/>
</dbReference>
<feature type="repeat" description="RCC1" evidence="4">
    <location>
        <begin position="303"/>
        <end position="352"/>
    </location>
</feature>
<evidence type="ECO:0000256" key="3">
    <source>
        <dbReference type="ARBA" id="ARBA00024334"/>
    </source>
</evidence>
<keyword evidence="8" id="KW-0418">Kinase</keyword>
<feature type="compositionally biased region" description="Basic residues" evidence="5">
    <location>
        <begin position="125"/>
        <end position="134"/>
    </location>
</feature>
<feature type="domain" description="EF-hand" evidence="7">
    <location>
        <begin position="842"/>
        <end position="877"/>
    </location>
</feature>
<keyword evidence="1" id="KW-0677">Repeat</keyword>
<feature type="repeat" description="RCC1" evidence="4">
    <location>
        <begin position="253"/>
        <end position="302"/>
    </location>
</feature>
<dbReference type="InterPro" id="IPR011009">
    <property type="entry name" value="Kinase-like_dom_sf"/>
</dbReference>
<dbReference type="SMART" id="SM00220">
    <property type="entry name" value="S_TKc"/>
    <property type="match status" value="1"/>
</dbReference>
<feature type="region of interest" description="Disordered" evidence="5">
    <location>
        <begin position="489"/>
        <end position="508"/>
    </location>
</feature>
<reference evidence="8 9" key="1">
    <citation type="submission" date="2016-02" db="EMBL/GenBank/DDBJ databases">
        <title>Genome analysis of coral dinoflagellate symbionts highlights evolutionary adaptations to a symbiotic lifestyle.</title>
        <authorList>
            <person name="Aranda M."/>
            <person name="Li Y."/>
            <person name="Liew Y.J."/>
            <person name="Baumgarten S."/>
            <person name="Simakov O."/>
            <person name="Wilson M."/>
            <person name="Piel J."/>
            <person name="Ashoor H."/>
            <person name="Bougouffa S."/>
            <person name="Bajic V.B."/>
            <person name="Ryu T."/>
            <person name="Ravasi T."/>
            <person name="Bayer T."/>
            <person name="Micklem G."/>
            <person name="Kim H."/>
            <person name="Bhak J."/>
            <person name="Lajeunesse T.C."/>
            <person name="Voolstra C.R."/>
        </authorList>
    </citation>
    <scope>NUCLEOTIDE SEQUENCE [LARGE SCALE GENOMIC DNA]</scope>
    <source>
        <strain evidence="8 9">CCMP2467</strain>
    </source>
</reference>
<evidence type="ECO:0000313" key="8">
    <source>
        <dbReference type="EMBL" id="OLP80967.1"/>
    </source>
</evidence>
<dbReference type="InterPro" id="IPR000408">
    <property type="entry name" value="Reg_chr_condens"/>
</dbReference>
<dbReference type="GO" id="GO:0005524">
    <property type="term" value="F:ATP binding"/>
    <property type="evidence" value="ECO:0007669"/>
    <property type="project" value="InterPro"/>
</dbReference>
<dbReference type="Pfam" id="PF25390">
    <property type="entry name" value="WD40_RLD"/>
    <property type="match status" value="1"/>
</dbReference>
<comment type="caution">
    <text evidence="8">The sequence shown here is derived from an EMBL/GenBank/DDBJ whole genome shotgun (WGS) entry which is preliminary data.</text>
</comment>
<dbReference type="SUPFAM" id="SSF47473">
    <property type="entry name" value="EF-hand"/>
    <property type="match status" value="1"/>
</dbReference>
<evidence type="ECO:0000256" key="5">
    <source>
        <dbReference type="SAM" id="MobiDB-lite"/>
    </source>
</evidence>
<evidence type="ECO:0000256" key="4">
    <source>
        <dbReference type="PROSITE-ProRule" id="PRU00235"/>
    </source>
</evidence>
<feature type="domain" description="EF-hand" evidence="7">
    <location>
        <begin position="883"/>
        <end position="911"/>
    </location>
</feature>
<accession>A0A1Q9CDR2</accession>
<dbReference type="PANTHER" id="PTHR22870">
    <property type="entry name" value="REGULATOR OF CHROMOSOME CONDENSATION"/>
    <property type="match status" value="1"/>
</dbReference>
<dbReference type="PROSITE" id="PS50222">
    <property type="entry name" value="EF_HAND_2"/>
    <property type="match status" value="2"/>
</dbReference>
<dbReference type="PROSITE" id="PS50011">
    <property type="entry name" value="PROTEIN_KINASE_DOM"/>
    <property type="match status" value="1"/>
</dbReference>
<feature type="domain" description="Protein kinase" evidence="6">
    <location>
        <begin position="504"/>
        <end position="797"/>
    </location>
</feature>
<dbReference type="InterPro" id="IPR002048">
    <property type="entry name" value="EF_hand_dom"/>
</dbReference>
<gene>
    <name evidence="8" type="primary">CPK34</name>
    <name evidence="8" type="ORF">AK812_SmicGene38554</name>
</gene>
<dbReference type="PANTHER" id="PTHR22870:SF408">
    <property type="entry name" value="OS09G0560450 PROTEIN"/>
    <property type="match status" value="1"/>
</dbReference>
<evidence type="ECO:0000256" key="1">
    <source>
        <dbReference type="ARBA" id="ARBA00022737"/>
    </source>
</evidence>
<dbReference type="PROSITE" id="PS50012">
    <property type="entry name" value="RCC1_3"/>
    <property type="match status" value="4"/>
</dbReference>
<evidence type="ECO:0000259" key="6">
    <source>
        <dbReference type="PROSITE" id="PS50011"/>
    </source>
</evidence>
<dbReference type="Proteomes" id="UP000186817">
    <property type="component" value="Unassembled WGS sequence"/>
</dbReference>
<dbReference type="InterPro" id="IPR009091">
    <property type="entry name" value="RCC1/BLIP-II"/>
</dbReference>
<dbReference type="SUPFAM" id="SSF50985">
    <property type="entry name" value="RCC1/BLIP-II"/>
    <property type="match status" value="1"/>
</dbReference>
<keyword evidence="8" id="KW-0808">Transferase</keyword>
<dbReference type="CDD" id="cd00051">
    <property type="entry name" value="EFh"/>
    <property type="match status" value="1"/>
</dbReference>
<sequence length="979" mass="107712">MWQLEDPFGDIHIRPATVFEPEPARHADRPPSLDLRASSVPQRRQPPSAGKNGHFAWGEGPRDRPRKLPGDLVAVLHPFKNSYGFRTRVPSPAPRWPPQEFSTRHGLREGMDFFSAPSDPGSTPGRRKTRHGRKAQMGDGQWEWTDSTVKKAQERFSQLLSLCPTSDSCVQTAQTVKERIEVRLCMDPIDSERLYSSSRSSNMPRSSAVLLLALPLIASAAELAEGNRTEDFPGAFTISTGAQHLCGLEQASGRVYCWGSGDYGQLGDNLARSSEIPVRVQNLAPAVAVTAGGLHSCAVEEDGGAKCWGKGEDGQLGFGGRSRRWEARPVARLGPAVDIRAGGSHTCALEMSGIVRCWGWGEFGQLGDGRALDSLYPVRVAQIERADAICSGALHSCAVESGRVKCWGWGERGQLGMFNGTRRSENSAVPVTVEGLEDATEVACGYQHACALHGPDSNQTTTCWGEGVDLQLQRHDEIWTKTARRVMRLDESSSAGTPRSVRSYGTPRSKAGGLSGHVFGLPNIDVDYVKDSAPLEDVGFGDRLERYIHIKTRMRRAVLTVPKSGIPNEILPGDIEKQLQTLCRLDHPNIVPFREVCEDQTTLKLVYDWVDGGPLLRNLESSMETLRESHLAEFLRQLLSALAAANSFGIHHLDLCLSTVFVITAGTFCPIKVFGLGLAGYVLPLVSRREISKSNKHYYCSPEVFYTHNIKRLPPAARHASDVWSVGAILFTICSGRPPFGAGSVKELSKRVQRAIWSFGVEFAECSFILKDCIEEMLKVPWRSRFTAASCLRHTFVEQSVAGQQDSKLSMLALQQLEAFLDQDHCKQTVARILADTGLNQKAYAQLEKMFKGLDKNGDGSISAAELEEAAEMHGLSAIQRADVFRVLDRNGNGQLDISEFIAAVVLEHPTDEKLIGTVFSNIDRNTDSRLTKKEVFTLLRTYSGSLEVKDVSRFVKKLDADFDEKVDLAELTAQLSEV</sequence>
<dbReference type="GO" id="GO:0004672">
    <property type="term" value="F:protein kinase activity"/>
    <property type="evidence" value="ECO:0007669"/>
    <property type="project" value="InterPro"/>
</dbReference>
<dbReference type="InterPro" id="IPR051210">
    <property type="entry name" value="Ub_ligase/GEF_domain"/>
</dbReference>
<feature type="repeat" description="RCC1" evidence="4">
    <location>
        <begin position="353"/>
        <end position="402"/>
    </location>
</feature>
<dbReference type="Gene3D" id="1.10.510.10">
    <property type="entry name" value="Transferase(Phosphotransferase) domain 1"/>
    <property type="match status" value="1"/>
</dbReference>
<dbReference type="InterPro" id="IPR011992">
    <property type="entry name" value="EF-hand-dom_pair"/>
</dbReference>
<dbReference type="OrthoDB" id="538768at2759"/>
<feature type="region of interest" description="Disordered" evidence="5">
    <location>
        <begin position="15"/>
        <end position="66"/>
    </location>
</feature>
<dbReference type="InterPro" id="IPR018247">
    <property type="entry name" value="EF_Hand_1_Ca_BS"/>
</dbReference>
<dbReference type="GO" id="GO:0005509">
    <property type="term" value="F:calcium ion binding"/>
    <property type="evidence" value="ECO:0007669"/>
    <property type="project" value="InterPro"/>
</dbReference>
<comment type="similarity">
    <text evidence="3">Belongs to the protein kinase superfamily. Ser/Thr protein kinase family. CDPK subfamily.</text>
</comment>
<dbReference type="SUPFAM" id="SSF56112">
    <property type="entry name" value="Protein kinase-like (PK-like)"/>
    <property type="match status" value="1"/>
</dbReference>
<evidence type="ECO:0000256" key="2">
    <source>
        <dbReference type="ARBA" id="ARBA00022837"/>
    </source>
</evidence>
<feature type="region of interest" description="Disordered" evidence="5">
    <location>
        <begin position="114"/>
        <end position="140"/>
    </location>
</feature>
<proteinExistence type="inferred from homology"/>
<dbReference type="Pfam" id="PF00069">
    <property type="entry name" value="Pkinase"/>
    <property type="match status" value="1"/>
</dbReference>
<keyword evidence="2" id="KW-0106">Calcium</keyword>
<dbReference type="InterPro" id="IPR058923">
    <property type="entry name" value="RCC1-like_dom"/>
</dbReference>
<name>A0A1Q9CDR2_SYMMI</name>
<keyword evidence="9" id="KW-1185">Reference proteome</keyword>
<organism evidence="8 9">
    <name type="scientific">Symbiodinium microadriaticum</name>
    <name type="common">Dinoflagellate</name>
    <name type="synonym">Zooxanthella microadriatica</name>
    <dbReference type="NCBI Taxonomy" id="2951"/>
    <lineage>
        <taxon>Eukaryota</taxon>
        <taxon>Sar</taxon>
        <taxon>Alveolata</taxon>
        <taxon>Dinophyceae</taxon>
        <taxon>Suessiales</taxon>
        <taxon>Symbiodiniaceae</taxon>
        <taxon>Symbiodinium</taxon>
    </lineage>
</organism>
<dbReference type="EMBL" id="LSRX01001327">
    <property type="protein sequence ID" value="OLP80967.1"/>
    <property type="molecule type" value="Genomic_DNA"/>
</dbReference>
<evidence type="ECO:0000259" key="7">
    <source>
        <dbReference type="PROSITE" id="PS50222"/>
    </source>
</evidence>
<dbReference type="AlphaFoldDB" id="A0A1Q9CDR2"/>
<dbReference type="InterPro" id="IPR000719">
    <property type="entry name" value="Prot_kinase_dom"/>
</dbReference>
<protein>
    <submittedName>
        <fullName evidence="8">Calcium-dependent protein kinase 34</fullName>
    </submittedName>
</protein>
<dbReference type="Gene3D" id="2.130.10.30">
    <property type="entry name" value="Regulator of chromosome condensation 1/beta-lactamase-inhibitor protein II"/>
    <property type="match status" value="1"/>
</dbReference>
<dbReference type="Gene3D" id="1.10.238.10">
    <property type="entry name" value="EF-hand"/>
    <property type="match status" value="1"/>
</dbReference>
<feature type="repeat" description="RCC1" evidence="4">
    <location>
        <begin position="402"/>
        <end position="455"/>
    </location>
</feature>
<feature type="compositionally biased region" description="Basic and acidic residues" evidence="5">
    <location>
        <begin position="22"/>
        <end position="31"/>
    </location>
</feature>
<evidence type="ECO:0000313" key="9">
    <source>
        <dbReference type="Proteomes" id="UP000186817"/>
    </source>
</evidence>
<dbReference type="PRINTS" id="PR00633">
    <property type="entry name" value="RCCNDNSATION"/>
</dbReference>
<dbReference type="PROSITE" id="PS00018">
    <property type="entry name" value="EF_HAND_1"/>
    <property type="match status" value="2"/>
</dbReference>